<protein>
    <submittedName>
        <fullName evidence="1">Uncharacterized protein</fullName>
    </submittedName>
</protein>
<evidence type="ECO:0000313" key="1">
    <source>
        <dbReference type="EMBL" id="OGM09980.1"/>
    </source>
</evidence>
<reference evidence="1 2" key="1">
    <citation type="journal article" date="2016" name="Nat. Commun.">
        <title>Thousands of microbial genomes shed light on interconnected biogeochemical processes in an aquifer system.</title>
        <authorList>
            <person name="Anantharaman K."/>
            <person name="Brown C.T."/>
            <person name="Hug L.A."/>
            <person name="Sharon I."/>
            <person name="Castelle C.J."/>
            <person name="Probst A.J."/>
            <person name="Thomas B.C."/>
            <person name="Singh A."/>
            <person name="Wilkins M.J."/>
            <person name="Karaoz U."/>
            <person name="Brodie E.L."/>
            <person name="Williams K.H."/>
            <person name="Hubbard S.S."/>
            <person name="Banfield J.F."/>
        </authorList>
    </citation>
    <scope>NUCLEOTIDE SEQUENCE [LARGE SCALE GENOMIC DNA]</scope>
</reference>
<comment type="caution">
    <text evidence="1">The sequence shown here is derived from an EMBL/GenBank/DDBJ whole genome shotgun (WGS) entry which is preliminary data.</text>
</comment>
<accession>A0A1F7X4F3</accession>
<dbReference type="Proteomes" id="UP000176778">
    <property type="component" value="Unassembled WGS sequence"/>
</dbReference>
<name>A0A1F7X4F3_9BACT</name>
<proteinExistence type="predicted"/>
<gene>
    <name evidence="1" type="ORF">A2Y68_00960</name>
</gene>
<evidence type="ECO:0000313" key="2">
    <source>
        <dbReference type="Proteomes" id="UP000176778"/>
    </source>
</evidence>
<organism evidence="1 2">
    <name type="scientific">Candidatus Woesebacteria bacterium RBG_13_46_13</name>
    <dbReference type="NCBI Taxonomy" id="1802479"/>
    <lineage>
        <taxon>Bacteria</taxon>
        <taxon>Candidatus Woeseibacteriota</taxon>
    </lineage>
</organism>
<sequence>MPKYKEYARRMLDANKDLFAKFRLIHDKYSLDTDANQEEYNRIGAEVMLVVKEWEGKLCRQSEKAGYSNYTTNLAEKFQAEVKNYFPLIDHIGLVIKRFELKRITFSG</sequence>
<dbReference type="STRING" id="1802479.A2Y68_00960"/>
<dbReference type="EMBL" id="MGFR01000002">
    <property type="protein sequence ID" value="OGM09980.1"/>
    <property type="molecule type" value="Genomic_DNA"/>
</dbReference>
<dbReference type="AlphaFoldDB" id="A0A1F7X4F3"/>